<dbReference type="GO" id="GO:1990063">
    <property type="term" value="C:Bam protein complex"/>
    <property type="evidence" value="ECO:0007669"/>
    <property type="project" value="TreeGrafter"/>
</dbReference>
<dbReference type="Proteomes" id="UP000181998">
    <property type="component" value="Unassembled WGS sequence"/>
</dbReference>
<dbReference type="Proteomes" id="UP000219335">
    <property type="component" value="Unassembled WGS sequence"/>
</dbReference>
<reference evidence="12" key="2">
    <citation type="submission" date="2016-10" db="EMBL/GenBank/DDBJ databases">
        <authorList>
            <person name="Varghese N."/>
            <person name="Submissions S."/>
        </authorList>
    </citation>
    <scope>NUCLEOTIDE SEQUENCE [LARGE SCALE GENOMIC DNA]</scope>
    <source>
        <strain evidence="12">Nm10</strain>
    </source>
</reference>
<dbReference type="PANTHER" id="PTHR37482">
    <property type="entry name" value="OUTER MEMBRANE PROTEIN ASSEMBLY FACTOR BAME"/>
    <property type="match status" value="1"/>
</dbReference>
<gene>
    <name evidence="4" type="primary">bamE</name>
    <name evidence="7" type="ORF">C8R28_104414</name>
    <name evidence="8" type="ORF">SAMN05216406_1056</name>
    <name evidence="9" type="ORF">SAMN05421510_104813</name>
    <name evidence="10" type="ORF">SAMN06297164_1903</name>
</gene>
<dbReference type="GO" id="GO:0051205">
    <property type="term" value="P:protein insertion into membrane"/>
    <property type="evidence" value="ECO:0007669"/>
    <property type="project" value="UniProtKB-UniRule"/>
</dbReference>
<dbReference type="GO" id="GO:0043165">
    <property type="term" value="P:Gram-negative-bacterium-type cell outer membrane assembly"/>
    <property type="evidence" value="ECO:0007669"/>
    <property type="project" value="UniProtKB-UniRule"/>
</dbReference>
<evidence type="ECO:0000313" key="11">
    <source>
        <dbReference type="Proteomes" id="UP000181998"/>
    </source>
</evidence>
<comment type="subunit">
    <text evidence="4">Part of the Bam complex.</text>
</comment>
<name>A0A0S3AIK5_9PROT</name>
<keyword evidence="12" id="KW-1185">Reference proteome</keyword>
<evidence type="ECO:0000256" key="5">
    <source>
        <dbReference type="SAM" id="MobiDB-lite"/>
    </source>
</evidence>
<evidence type="ECO:0000313" key="13">
    <source>
        <dbReference type="Proteomes" id="UP000219335"/>
    </source>
</evidence>
<keyword evidence="3 4" id="KW-0998">Cell outer membrane</keyword>
<comment type="subcellular location">
    <subcellularLocation>
        <location evidence="4">Cell outer membrane</location>
        <topology evidence="4">Lipid-anchor</topology>
    </subcellularLocation>
</comment>
<reference evidence="8 11" key="1">
    <citation type="submission" date="2016-10" db="EMBL/GenBank/DDBJ databases">
        <authorList>
            <person name="de Groot N.N."/>
        </authorList>
    </citation>
    <scope>NUCLEOTIDE SEQUENCE [LARGE SCALE GENOMIC DNA]</scope>
    <source>
        <strain evidence="8">Nm10</strain>
        <strain evidence="9 11">Nm9</strain>
    </source>
</reference>
<dbReference type="EMBL" id="FNLN01000005">
    <property type="protein sequence ID" value="SDT85569.1"/>
    <property type="molecule type" value="Genomic_DNA"/>
</dbReference>
<dbReference type="InterPro" id="IPR007450">
    <property type="entry name" value="BamE_dom"/>
</dbReference>
<evidence type="ECO:0000313" key="8">
    <source>
        <dbReference type="EMBL" id="SDT85569.1"/>
    </source>
</evidence>
<keyword evidence="4" id="KW-0449">Lipoprotein</keyword>
<dbReference type="GO" id="GO:0030674">
    <property type="term" value="F:protein-macromolecule adaptor activity"/>
    <property type="evidence" value="ECO:0007669"/>
    <property type="project" value="TreeGrafter"/>
</dbReference>
<reference evidence="10 13" key="3">
    <citation type="submission" date="2017-09" db="EMBL/GenBank/DDBJ databases">
        <authorList>
            <person name="Ehlers B."/>
            <person name="Leendertz F.H."/>
        </authorList>
    </citation>
    <scope>NUCLEOTIDE SEQUENCE [LARGE SCALE GENOMIC DNA]</scope>
    <source>
        <strain evidence="10 13">Nm42</strain>
    </source>
</reference>
<sequence>MAVKFSALLIFLLFTGCSFLPHILYRIDVQQGNVVSDEMLEKLTLGMTKSQVLFVMGSPLIVDAFRENRWDYVYLMREKGDLIEHKRLTLFFENDTLINIENYMQFSQETTKTKPDQRDSDKNETQSNDEVKQ</sequence>
<dbReference type="KEGG" id="nur:ATY38_06285"/>
<evidence type="ECO:0000256" key="1">
    <source>
        <dbReference type="ARBA" id="ARBA00022729"/>
    </source>
</evidence>
<evidence type="ECO:0000256" key="2">
    <source>
        <dbReference type="ARBA" id="ARBA00023136"/>
    </source>
</evidence>
<evidence type="ECO:0000313" key="14">
    <source>
        <dbReference type="Proteomes" id="UP000244110"/>
    </source>
</evidence>
<evidence type="ECO:0000313" key="9">
    <source>
        <dbReference type="EMBL" id="SEQ40968.1"/>
    </source>
</evidence>
<evidence type="ECO:0000256" key="3">
    <source>
        <dbReference type="ARBA" id="ARBA00023237"/>
    </source>
</evidence>
<evidence type="ECO:0000313" key="7">
    <source>
        <dbReference type="EMBL" id="PTQ79859.1"/>
    </source>
</evidence>
<dbReference type="RefSeq" id="WP_062558560.1">
    <property type="nucleotide sequence ID" value="NZ_CP013341.1"/>
</dbReference>
<dbReference type="InterPro" id="IPR037873">
    <property type="entry name" value="BamE-like"/>
</dbReference>
<reference evidence="7 14" key="4">
    <citation type="submission" date="2018-04" db="EMBL/GenBank/DDBJ databases">
        <title>Active sludge and wastewater microbial communities from Klosterneuburg, Austria.</title>
        <authorList>
            <person name="Wagner M."/>
        </authorList>
    </citation>
    <scope>NUCLEOTIDE SEQUENCE [LARGE SCALE GENOMIC DNA]</scope>
    <source>
        <strain evidence="7 14">Nm4</strain>
    </source>
</reference>
<dbReference type="InterPro" id="IPR026592">
    <property type="entry name" value="BamE"/>
</dbReference>
<organism evidence="7 14">
    <name type="scientific">Nitrosomonas ureae</name>
    <dbReference type="NCBI Taxonomy" id="44577"/>
    <lineage>
        <taxon>Bacteria</taxon>
        <taxon>Pseudomonadati</taxon>
        <taxon>Pseudomonadota</taxon>
        <taxon>Betaproteobacteria</taxon>
        <taxon>Nitrosomonadales</taxon>
        <taxon>Nitrosomonadaceae</taxon>
        <taxon>Nitrosomonas</taxon>
    </lineage>
</organism>
<dbReference type="AlphaFoldDB" id="A0A0S3AIK5"/>
<evidence type="ECO:0000313" key="12">
    <source>
        <dbReference type="Proteomes" id="UP000182882"/>
    </source>
</evidence>
<evidence type="ECO:0000256" key="4">
    <source>
        <dbReference type="HAMAP-Rule" id="MF_00925"/>
    </source>
</evidence>
<comment type="function">
    <text evidence="4">Part of the outer membrane protein assembly complex, which is involved in assembly and insertion of beta-barrel proteins into the outer membrane.</text>
</comment>
<feature type="region of interest" description="Disordered" evidence="5">
    <location>
        <begin position="109"/>
        <end position="133"/>
    </location>
</feature>
<dbReference type="EMBL" id="OCMU01000001">
    <property type="protein sequence ID" value="SOD18894.1"/>
    <property type="molecule type" value="Genomic_DNA"/>
</dbReference>
<dbReference type="PANTHER" id="PTHR37482:SF1">
    <property type="entry name" value="OUTER MEMBRANE PROTEIN ASSEMBLY FACTOR BAME"/>
    <property type="match status" value="1"/>
</dbReference>
<dbReference type="HAMAP" id="MF_00925">
    <property type="entry name" value="OM_assembly_BamE"/>
    <property type="match status" value="1"/>
</dbReference>
<keyword evidence="4" id="KW-0564">Palmitate</keyword>
<dbReference type="Proteomes" id="UP000244110">
    <property type="component" value="Unassembled WGS sequence"/>
</dbReference>
<evidence type="ECO:0000259" key="6">
    <source>
        <dbReference type="Pfam" id="PF04355"/>
    </source>
</evidence>
<dbReference type="Pfam" id="PF04355">
    <property type="entry name" value="BamE"/>
    <property type="match status" value="1"/>
</dbReference>
<dbReference type="EMBL" id="QAOL01000044">
    <property type="protein sequence ID" value="PTQ79859.1"/>
    <property type="molecule type" value="Genomic_DNA"/>
</dbReference>
<keyword evidence="1 4" id="KW-0732">Signal</keyword>
<comment type="similarity">
    <text evidence="4">Belongs to the BamE family.</text>
</comment>
<dbReference type="EMBL" id="FOFX01000048">
    <property type="protein sequence ID" value="SEQ40968.1"/>
    <property type="molecule type" value="Genomic_DNA"/>
</dbReference>
<feature type="compositionally biased region" description="Basic and acidic residues" evidence="5">
    <location>
        <begin position="111"/>
        <end position="133"/>
    </location>
</feature>
<dbReference type="STRING" id="44577.ATY38_06285"/>
<protein>
    <recommendedName>
        <fullName evidence="4">Outer membrane protein assembly factor BamE</fullName>
    </recommendedName>
</protein>
<dbReference type="PROSITE" id="PS51257">
    <property type="entry name" value="PROKAR_LIPOPROTEIN"/>
    <property type="match status" value="1"/>
</dbReference>
<evidence type="ECO:0000313" key="10">
    <source>
        <dbReference type="EMBL" id="SOD18894.1"/>
    </source>
</evidence>
<dbReference type="Gene3D" id="3.30.1450.10">
    <property type="match status" value="1"/>
</dbReference>
<dbReference type="Proteomes" id="UP000182882">
    <property type="component" value="Unassembled WGS sequence"/>
</dbReference>
<proteinExistence type="inferred from homology"/>
<keyword evidence="2 4" id="KW-0472">Membrane</keyword>
<feature type="domain" description="Outer membrane protein assembly factor BamE" evidence="6">
    <location>
        <begin position="32"/>
        <end position="99"/>
    </location>
</feature>
<dbReference type="OrthoDB" id="9808250at2"/>
<accession>A0A0S3AIK5</accession>